<evidence type="ECO:0000313" key="1">
    <source>
        <dbReference type="EMBL" id="OMJ28656.1"/>
    </source>
</evidence>
<proteinExistence type="predicted"/>
<reference evidence="2" key="1">
    <citation type="submission" date="2017-01" db="EMBL/GenBank/DDBJ databases">
        <authorList>
            <person name="Wang Y."/>
            <person name="White M."/>
            <person name="Kvist S."/>
            <person name="Moncalvo J.-M."/>
        </authorList>
    </citation>
    <scope>NUCLEOTIDE SEQUENCE [LARGE SCALE GENOMIC DNA]</scope>
    <source>
        <strain evidence="2">ID-206-W2</strain>
    </source>
</reference>
<accession>A0A1R1YPI0</accession>
<dbReference type="OrthoDB" id="10541329at2759"/>
<evidence type="ECO:0000313" key="2">
    <source>
        <dbReference type="Proteomes" id="UP000187429"/>
    </source>
</evidence>
<sequence length="140" mass="15057">MEPAEGKFFFVFLVDEFGVGQALGSPVAFHSHFSDVLESQPQCEAQCGEANPIAFVFNISAYFPVLNFRFVVFRLSAGQCNHSLTSGVFGAVFLDPPGASSHSGGFLRLDKLLDQVGDPRFGRQPLNECTLTGGAGAQEH</sequence>
<keyword evidence="2" id="KW-1185">Reference proteome</keyword>
<name>A0A1R1YPI0_9FUNG</name>
<gene>
    <name evidence="1" type="ORF">AYI69_g1863</name>
</gene>
<protein>
    <submittedName>
        <fullName evidence="1">Uncharacterized protein</fullName>
    </submittedName>
</protein>
<dbReference type="AlphaFoldDB" id="A0A1R1YPI0"/>
<organism evidence="1 2">
    <name type="scientific">Smittium culicis</name>
    <dbReference type="NCBI Taxonomy" id="133412"/>
    <lineage>
        <taxon>Eukaryota</taxon>
        <taxon>Fungi</taxon>
        <taxon>Fungi incertae sedis</taxon>
        <taxon>Zoopagomycota</taxon>
        <taxon>Kickxellomycotina</taxon>
        <taxon>Harpellomycetes</taxon>
        <taxon>Harpellales</taxon>
        <taxon>Legeriomycetaceae</taxon>
        <taxon>Smittium</taxon>
    </lineage>
</organism>
<comment type="caution">
    <text evidence="1">The sequence shown here is derived from an EMBL/GenBank/DDBJ whole genome shotgun (WGS) entry which is preliminary data.</text>
</comment>
<dbReference type="EMBL" id="LSSM01000518">
    <property type="protein sequence ID" value="OMJ28656.1"/>
    <property type="molecule type" value="Genomic_DNA"/>
</dbReference>
<dbReference type="Proteomes" id="UP000187429">
    <property type="component" value="Unassembled WGS sequence"/>
</dbReference>